<feature type="compositionally biased region" description="Polar residues" evidence="7">
    <location>
        <begin position="109"/>
        <end position="127"/>
    </location>
</feature>
<dbReference type="WBParaSite" id="TMUE_3000011296.1">
    <property type="protein sequence ID" value="TMUE_3000011296.1"/>
    <property type="gene ID" value="WBGene00286381"/>
</dbReference>
<evidence type="ECO:0000256" key="6">
    <source>
        <dbReference type="ARBA" id="ARBA00023242"/>
    </source>
</evidence>
<protein>
    <submittedName>
        <fullName evidence="10">BZIP domain-containing protein</fullName>
    </submittedName>
</protein>
<dbReference type="InterPro" id="IPR004827">
    <property type="entry name" value="bZIP"/>
</dbReference>
<dbReference type="InterPro" id="IPR046347">
    <property type="entry name" value="bZIP_sf"/>
</dbReference>
<dbReference type="PANTHER" id="PTHR11988">
    <property type="entry name" value="THYROTROPH EMBRYONIC FACTOR RELATED"/>
    <property type="match status" value="1"/>
</dbReference>
<dbReference type="GO" id="GO:0000981">
    <property type="term" value="F:DNA-binding transcription factor activity, RNA polymerase II-specific"/>
    <property type="evidence" value="ECO:0007669"/>
    <property type="project" value="TreeGrafter"/>
</dbReference>
<dbReference type="PROSITE" id="PS50217">
    <property type="entry name" value="BZIP"/>
    <property type="match status" value="1"/>
</dbReference>
<accession>A0A5S6QV58</accession>
<keyword evidence="9" id="KW-1185">Reference proteome</keyword>
<evidence type="ECO:0000313" key="10">
    <source>
        <dbReference type="WBParaSite" id="TMUE_3000011296.1"/>
    </source>
</evidence>
<keyword evidence="6" id="KW-0539">Nucleus</keyword>
<keyword evidence="5" id="KW-0804">Transcription</keyword>
<evidence type="ECO:0000256" key="5">
    <source>
        <dbReference type="ARBA" id="ARBA00023163"/>
    </source>
</evidence>
<evidence type="ECO:0000259" key="8">
    <source>
        <dbReference type="PROSITE" id="PS50217"/>
    </source>
</evidence>
<comment type="subcellular location">
    <subcellularLocation>
        <location evidence="1">Nucleus</location>
    </subcellularLocation>
</comment>
<dbReference type="FunFam" id="1.20.5.170:FF:000025">
    <property type="entry name" value="nuclear factor interleukin-3-regulated protein-like"/>
    <property type="match status" value="1"/>
</dbReference>
<evidence type="ECO:0000313" key="9">
    <source>
        <dbReference type="Proteomes" id="UP000046395"/>
    </source>
</evidence>
<dbReference type="Pfam" id="PF07716">
    <property type="entry name" value="bZIP_2"/>
    <property type="match status" value="1"/>
</dbReference>
<dbReference type="CDD" id="cd14695">
    <property type="entry name" value="bZIP_HLF"/>
    <property type="match status" value="1"/>
</dbReference>
<evidence type="ECO:0000256" key="7">
    <source>
        <dbReference type="SAM" id="MobiDB-lite"/>
    </source>
</evidence>
<reference evidence="10" key="1">
    <citation type="submission" date="2019-12" db="UniProtKB">
        <authorList>
            <consortium name="WormBaseParasite"/>
        </authorList>
    </citation>
    <scope>IDENTIFICATION</scope>
</reference>
<dbReference type="STRING" id="70415.A0A5S6QV58"/>
<feature type="compositionally biased region" description="Basic and acidic residues" evidence="7">
    <location>
        <begin position="136"/>
        <end position="171"/>
    </location>
</feature>
<dbReference type="GO" id="GO:0000978">
    <property type="term" value="F:RNA polymerase II cis-regulatory region sequence-specific DNA binding"/>
    <property type="evidence" value="ECO:0007669"/>
    <property type="project" value="TreeGrafter"/>
</dbReference>
<dbReference type="Gene3D" id="1.20.5.170">
    <property type="match status" value="1"/>
</dbReference>
<organism evidence="9 10">
    <name type="scientific">Trichuris muris</name>
    <name type="common">Mouse whipworm</name>
    <dbReference type="NCBI Taxonomy" id="70415"/>
    <lineage>
        <taxon>Eukaryota</taxon>
        <taxon>Metazoa</taxon>
        <taxon>Ecdysozoa</taxon>
        <taxon>Nematoda</taxon>
        <taxon>Enoplea</taxon>
        <taxon>Dorylaimia</taxon>
        <taxon>Trichinellida</taxon>
        <taxon>Trichuridae</taxon>
        <taxon>Trichuris</taxon>
    </lineage>
</organism>
<evidence type="ECO:0000256" key="4">
    <source>
        <dbReference type="ARBA" id="ARBA00023125"/>
    </source>
</evidence>
<dbReference type="SMART" id="SM00338">
    <property type="entry name" value="BRLZ"/>
    <property type="match status" value="1"/>
</dbReference>
<dbReference type="PANTHER" id="PTHR11988:SF27">
    <property type="entry name" value="GH27708P"/>
    <property type="match status" value="1"/>
</dbReference>
<evidence type="ECO:0000256" key="2">
    <source>
        <dbReference type="ARBA" id="ARBA00006079"/>
    </source>
</evidence>
<proteinExistence type="inferred from homology"/>
<dbReference type="AlphaFoldDB" id="A0A5S6QV58"/>
<keyword evidence="3" id="KW-0805">Transcription regulation</keyword>
<evidence type="ECO:0000256" key="1">
    <source>
        <dbReference type="ARBA" id="ARBA00004123"/>
    </source>
</evidence>
<feature type="region of interest" description="Disordered" evidence="7">
    <location>
        <begin position="83"/>
        <end position="171"/>
    </location>
</feature>
<sequence length="212" mass="23276">MPPTKGGQNKNRLHSMTTIEQQSNNINSSAVFDQNKVLKNYAAGMTMPGIYWPSAATFDNSMYAAYSQASALAAAAVANGVGSQISSNPQAGSSGPASSGSSSTPPFSTMVSSTTPALSTSISLPAHSTTPSTPKKKPEPVPDHMKDKNYWERRRRNNESARRSRESRRMKEEQIALRVVYLEQENLQLRTEASMLRSEIEKLRMILYNAHH</sequence>
<dbReference type="SUPFAM" id="SSF57959">
    <property type="entry name" value="Leucine zipper domain"/>
    <property type="match status" value="1"/>
</dbReference>
<dbReference type="GO" id="GO:0005634">
    <property type="term" value="C:nucleus"/>
    <property type="evidence" value="ECO:0007669"/>
    <property type="project" value="UniProtKB-SubCell"/>
</dbReference>
<comment type="similarity">
    <text evidence="2">Belongs to the bZIP family. NFIL3 subfamily.</text>
</comment>
<evidence type="ECO:0000256" key="3">
    <source>
        <dbReference type="ARBA" id="ARBA00023015"/>
    </source>
</evidence>
<feature type="domain" description="BZIP" evidence="8">
    <location>
        <begin position="147"/>
        <end position="210"/>
    </location>
</feature>
<dbReference type="InterPro" id="IPR040223">
    <property type="entry name" value="PAR_bZIP"/>
</dbReference>
<name>A0A5S6QV58_TRIMR</name>
<dbReference type="Proteomes" id="UP000046395">
    <property type="component" value="Unassembled WGS sequence"/>
</dbReference>
<keyword evidence="4" id="KW-0238">DNA-binding</keyword>
<feature type="compositionally biased region" description="Low complexity" evidence="7">
    <location>
        <begin position="83"/>
        <end position="108"/>
    </location>
</feature>